<name>A0ABZ1WJQ1_9ACTN</name>
<sequence length="68" mass="6742">MSTLADLPELPERSTSAARAAATTTGPSTGRPAPRPAPGRTVPTGGPATVAEGAPRTAPRPADEVPAR</sequence>
<dbReference type="Proteomes" id="UP001432014">
    <property type="component" value="Chromosome"/>
</dbReference>
<keyword evidence="3" id="KW-1185">Reference proteome</keyword>
<evidence type="ECO:0000256" key="1">
    <source>
        <dbReference type="SAM" id="MobiDB-lite"/>
    </source>
</evidence>
<feature type="region of interest" description="Disordered" evidence="1">
    <location>
        <begin position="1"/>
        <end position="68"/>
    </location>
</feature>
<evidence type="ECO:0000313" key="3">
    <source>
        <dbReference type="Proteomes" id="UP001432014"/>
    </source>
</evidence>
<dbReference type="EMBL" id="CP108482">
    <property type="protein sequence ID" value="WUS61103.1"/>
    <property type="molecule type" value="Genomic_DNA"/>
</dbReference>
<proteinExistence type="predicted"/>
<dbReference type="RefSeq" id="WP_329611763.1">
    <property type="nucleotide sequence ID" value="NZ_CP108482.1"/>
</dbReference>
<feature type="compositionally biased region" description="Low complexity" evidence="1">
    <location>
        <begin position="13"/>
        <end position="50"/>
    </location>
</feature>
<accession>A0ABZ1WJQ1</accession>
<protein>
    <submittedName>
        <fullName evidence="2">Uncharacterized protein</fullName>
    </submittedName>
</protein>
<reference evidence="2 3" key="1">
    <citation type="submission" date="2022-10" db="EMBL/GenBank/DDBJ databases">
        <title>The complete genomes of actinobacterial strains from the NBC collection.</title>
        <authorList>
            <person name="Joergensen T.S."/>
            <person name="Alvarez Arevalo M."/>
            <person name="Sterndorff E.B."/>
            <person name="Faurdal D."/>
            <person name="Vuksanovic O."/>
            <person name="Mourched A.-S."/>
            <person name="Charusanti P."/>
            <person name="Shaw S."/>
            <person name="Blin K."/>
            <person name="Weber T."/>
        </authorList>
    </citation>
    <scope>NUCLEOTIDE SEQUENCE [LARGE SCALE GENOMIC DNA]</scope>
    <source>
        <strain evidence="2 3">NBC_01247</strain>
    </source>
</reference>
<evidence type="ECO:0000313" key="2">
    <source>
        <dbReference type="EMBL" id="WUS61103.1"/>
    </source>
</evidence>
<organism evidence="2 3">
    <name type="scientific">Kitasatospora herbaricolor</name>
    <dbReference type="NCBI Taxonomy" id="68217"/>
    <lineage>
        <taxon>Bacteria</taxon>
        <taxon>Bacillati</taxon>
        <taxon>Actinomycetota</taxon>
        <taxon>Actinomycetes</taxon>
        <taxon>Kitasatosporales</taxon>
        <taxon>Streptomycetaceae</taxon>
        <taxon>Kitasatospora</taxon>
    </lineage>
</organism>
<gene>
    <name evidence="2" type="ORF">OG469_39785</name>
</gene>